<evidence type="ECO:0000313" key="2">
    <source>
        <dbReference type="Proteomes" id="UP001595912"/>
    </source>
</evidence>
<dbReference type="EMBL" id="JBHSIU010000054">
    <property type="protein sequence ID" value="MFC5003775.1"/>
    <property type="molecule type" value="Genomic_DNA"/>
</dbReference>
<proteinExistence type="predicted"/>
<protein>
    <recommendedName>
        <fullName evidence="3">HEAT repeat domain-containing protein</fullName>
    </recommendedName>
</protein>
<comment type="caution">
    <text evidence="1">The sequence shown here is derived from an EMBL/GenBank/DDBJ whole genome shotgun (WGS) entry which is preliminary data.</text>
</comment>
<evidence type="ECO:0008006" key="3">
    <source>
        <dbReference type="Google" id="ProtNLM"/>
    </source>
</evidence>
<gene>
    <name evidence="1" type="ORF">ACFPIJ_38870</name>
</gene>
<sequence length="374" mass="40183">MTFIVAWHRSAHAYGPASDTPQHLRGLTDADPATRRAALAHLWNAVLHQGSLYPVTAPVAEAIARMLPDDRLDRPELLIYLGHVAARAAHYQANPDMVGYLRRDDPEVDAFEVYWEPADEPDFVIVRRWGSGCARRAAVVVPCLVPWLDAPDPADRTAALYAVACWMGLAGARLADAEPVLERLRAVAGDGTAEPEHRIDCVLGLAGAGADTRDLLDDASAVIRTCAALSPAVTADPRTLRVVTDALTWPGGCDDWLRAEPPVPHAGVLLSERLVEAALRCTGDFDLLLPAALAVAEAARPWSIDGTWGPLLAAAFPQPRTARLRLGGAQRAYLSALAGNDTIWREQRQDRTELLDGLGLPADRDAIQALATAG</sequence>
<name>A0ABV9W8F7_9ACTN</name>
<keyword evidence="2" id="KW-1185">Reference proteome</keyword>
<reference evidence="2" key="1">
    <citation type="journal article" date="2019" name="Int. J. Syst. Evol. Microbiol.">
        <title>The Global Catalogue of Microorganisms (GCM) 10K type strain sequencing project: providing services to taxonomists for standard genome sequencing and annotation.</title>
        <authorList>
            <consortium name="The Broad Institute Genomics Platform"/>
            <consortium name="The Broad Institute Genome Sequencing Center for Infectious Disease"/>
            <person name="Wu L."/>
            <person name="Ma J."/>
        </authorList>
    </citation>
    <scope>NUCLEOTIDE SEQUENCE [LARGE SCALE GENOMIC DNA]</scope>
    <source>
        <strain evidence="2">CGMCC 4.7152</strain>
    </source>
</reference>
<dbReference type="RefSeq" id="WP_380123041.1">
    <property type="nucleotide sequence ID" value="NZ_JBHSIU010000054.1"/>
</dbReference>
<evidence type="ECO:0000313" key="1">
    <source>
        <dbReference type="EMBL" id="MFC5003775.1"/>
    </source>
</evidence>
<organism evidence="1 2">
    <name type="scientific">Dactylosporangium cerinum</name>
    <dbReference type="NCBI Taxonomy" id="1434730"/>
    <lineage>
        <taxon>Bacteria</taxon>
        <taxon>Bacillati</taxon>
        <taxon>Actinomycetota</taxon>
        <taxon>Actinomycetes</taxon>
        <taxon>Micromonosporales</taxon>
        <taxon>Micromonosporaceae</taxon>
        <taxon>Dactylosporangium</taxon>
    </lineage>
</organism>
<accession>A0ABV9W8F7</accession>
<dbReference type="Proteomes" id="UP001595912">
    <property type="component" value="Unassembled WGS sequence"/>
</dbReference>